<dbReference type="FunFam" id="3.30.420.10:FF:000045">
    <property type="entry name" value="3'-5' exonuclease DinG"/>
    <property type="match status" value="1"/>
</dbReference>
<evidence type="ECO:0000256" key="1">
    <source>
        <dbReference type="ARBA" id="ARBA00022722"/>
    </source>
</evidence>
<keyword evidence="2" id="KW-0378">Hydrolase</keyword>
<dbReference type="Proteomes" id="UP000193006">
    <property type="component" value="Chromosome"/>
</dbReference>
<keyword evidence="6" id="KW-1185">Reference proteome</keyword>
<dbReference type="InterPro" id="IPR036397">
    <property type="entry name" value="RNaseH_sf"/>
</dbReference>
<proteinExistence type="predicted"/>
<dbReference type="CDD" id="cd06127">
    <property type="entry name" value="DEDDh"/>
    <property type="match status" value="1"/>
</dbReference>
<dbReference type="InterPro" id="IPR012337">
    <property type="entry name" value="RNaseH-like_sf"/>
</dbReference>
<dbReference type="EMBL" id="CP020814">
    <property type="protein sequence ID" value="ARK32730.1"/>
    <property type="molecule type" value="Genomic_DNA"/>
</dbReference>
<dbReference type="PANTHER" id="PTHR30231:SF41">
    <property type="entry name" value="DNA POLYMERASE III SUBUNIT EPSILON"/>
    <property type="match status" value="1"/>
</dbReference>
<name>A0A1X9MJ65_9BACI</name>
<dbReference type="GO" id="GO:0003677">
    <property type="term" value="F:DNA binding"/>
    <property type="evidence" value="ECO:0007669"/>
    <property type="project" value="InterPro"/>
</dbReference>
<organism evidence="5 6">
    <name type="scientific">Halalkalibacter krulwichiae</name>
    <dbReference type="NCBI Taxonomy" id="199441"/>
    <lineage>
        <taxon>Bacteria</taxon>
        <taxon>Bacillati</taxon>
        <taxon>Bacillota</taxon>
        <taxon>Bacilli</taxon>
        <taxon>Bacillales</taxon>
        <taxon>Bacillaceae</taxon>
        <taxon>Halalkalibacter</taxon>
    </lineage>
</organism>
<keyword evidence="5" id="KW-0548">Nucleotidyltransferase</keyword>
<reference evidence="5 6" key="1">
    <citation type="submission" date="2017-04" db="EMBL/GenBank/DDBJ databases">
        <title>Bacillus krulwichiae AM31D Genome sequencing and assembly.</title>
        <authorList>
            <person name="Krulwich T.A."/>
            <person name="Anastor L."/>
            <person name="Ehrlich R."/>
            <person name="Ehrlich G.D."/>
            <person name="Janto B."/>
        </authorList>
    </citation>
    <scope>NUCLEOTIDE SEQUENCE [LARGE SCALE GENOMIC DNA]</scope>
    <source>
        <strain evidence="5 6">AM31D</strain>
    </source>
</reference>
<evidence type="ECO:0000313" key="6">
    <source>
        <dbReference type="Proteomes" id="UP000193006"/>
    </source>
</evidence>
<dbReference type="SUPFAM" id="SSF53098">
    <property type="entry name" value="Ribonuclease H-like"/>
    <property type="match status" value="1"/>
</dbReference>
<dbReference type="GO" id="GO:0005829">
    <property type="term" value="C:cytosol"/>
    <property type="evidence" value="ECO:0007669"/>
    <property type="project" value="TreeGrafter"/>
</dbReference>
<protein>
    <submittedName>
        <fullName evidence="5">DNA polymerase III PolC-type</fullName>
        <ecNumber evidence="5">2.7.7.7</ecNumber>
    </submittedName>
</protein>
<dbReference type="GO" id="GO:0008408">
    <property type="term" value="F:3'-5' exonuclease activity"/>
    <property type="evidence" value="ECO:0007669"/>
    <property type="project" value="TreeGrafter"/>
</dbReference>
<evidence type="ECO:0000259" key="4">
    <source>
        <dbReference type="SMART" id="SM00479"/>
    </source>
</evidence>
<keyword evidence="3" id="KW-0269">Exonuclease</keyword>
<dbReference type="GO" id="GO:0045004">
    <property type="term" value="P:DNA replication proofreading"/>
    <property type="evidence" value="ECO:0007669"/>
    <property type="project" value="TreeGrafter"/>
</dbReference>
<dbReference type="EC" id="2.7.7.7" evidence="5"/>
<evidence type="ECO:0000256" key="3">
    <source>
        <dbReference type="ARBA" id="ARBA00022839"/>
    </source>
</evidence>
<dbReference type="RefSeq" id="WP_066154842.1">
    <property type="nucleotide sequence ID" value="NZ_CP020814.1"/>
</dbReference>
<dbReference type="SMART" id="SM00479">
    <property type="entry name" value="EXOIII"/>
    <property type="match status" value="1"/>
</dbReference>
<dbReference type="Gene3D" id="3.30.420.10">
    <property type="entry name" value="Ribonuclease H-like superfamily/Ribonuclease H"/>
    <property type="match status" value="1"/>
</dbReference>
<feature type="domain" description="Exonuclease" evidence="4">
    <location>
        <begin position="27"/>
        <end position="198"/>
    </location>
</feature>
<dbReference type="STRING" id="199441.BkAM31D_24310"/>
<evidence type="ECO:0000313" key="5">
    <source>
        <dbReference type="EMBL" id="ARK32730.1"/>
    </source>
</evidence>
<keyword evidence="5" id="KW-0808">Transferase</keyword>
<dbReference type="InterPro" id="IPR006054">
    <property type="entry name" value="DnaQ"/>
</dbReference>
<dbReference type="InterPro" id="IPR013520">
    <property type="entry name" value="Ribonucl_H"/>
</dbReference>
<dbReference type="Pfam" id="PF00929">
    <property type="entry name" value="RNase_T"/>
    <property type="match status" value="1"/>
</dbReference>
<evidence type="ECO:0000256" key="2">
    <source>
        <dbReference type="ARBA" id="ARBA00022801"/>
    </source>
</evidence>
<dbReference type="KEGG" id="bkw:BkAM31D_24310"/>
<dbReference type="AlphaFoldDB" id="A0A1X9MJ65"/>
<keyword evidence="1" id="KW-0540">Nuclease</keyword>
<gene>
    <name evidence="5" type="primary">polC_3</name>
    <name evidence="5" type="ORF">BkAM31D_24310</name>
</gene>
<dbReference type="PANTHER" id="PTHR30231">
    <property type="entry name" value="DNA POLYMERASE III SUBUNIT EPSILON"/>
    <property type="match status" value="1"/>
</dbReference>
<sequence length="220" mass="25251">MFRKKPLWPKRKLVKEIPLNTHHSQLTFTIFDTETTGFAVGSHDRIIEIGAVQVKDRQVLEKTFQTYVNPDREIPFEITDLTGISNATVADAPTVIEAVQSFLHYSEEGEGDVWVGHYASFDLLAFKKEINRNQYRIDFPICLDTLDLVGYLSPAKHMLDLEIYASQFGSRIYERHQALGDALTTAHLFCELLHHLEDRGKKTLADLIEISNITKHYTKF</sequence>
<accession>A0A1X9MJ65</accession>
<dbReference type="GO" id="GO:0003887">
    <property type="term" value="F:DNA-directed DNA polymerase activity"/>
    <property type="evidence" value="ECO:0007669"/>
    <property type="project" value="UniProtKB-EC"/>
</dbReference>
<dbReference type="NCBIfam" id="TIGR00573">
    <property type="entry name" value="dnaq"/>
    <property type="match status" value="1"/>
</dbReference>